<dbReference type="Pfam" id="PF03478">
    <property type="entry name" value="Beta-prop_KIB1-4"/>
    <property type="match status" value="1"/>
</dbReference>
<sequence length="405" mass="45138">MAPSSSPPALKVRSWADLEAGPAGLIAECVLAYDVADYISFRAVCRPWRQCSPAPRAYDSLDRRIHPRRWIMLREPLSAPSRRSDRRLYPRERIRLATPDCRRHFLSTSTGKCIHIEIPELRGHDVLALTAEGLLVLLDRPQRTAVRLFNPLTRHLTELPPLTTLLSQEQRDCLLSSLDVSAHFGTWGSGILNLNDDDSTVVLCFNSLSMLGMAKKGDVCWTPLNIFSPIQMAPLIFLGRFYCVTIQAVMVLEDQPPRLEVAARLPNRFQNKGDSVHLVDNDGDLMLVHRSRTVSRYARYGYDAYQVDLDARTVCRVNSLGGGGHALFIGMYCSLSVTSDAFPAGSFSSDTIYLSFDIGERVQTEGFLLADRSIIPTSSYIQNHLSVPQPQTLVDCLSLCSTGQI</sequence>
<dbReference type="Gramene" id="HORVU.MOREX.r3.1HG0023710.1">
    <property type="protein sequence ID" value="HORVU.MOREX.r3.1HG0023710.1.CDS1"/>
    <property type="gene ID" value="HORVU.MOREX.r3.1HG0023710"/>
</dbReference>
<evidence type="ECO:0000313" key="2">
    <source>
        <dbReference type="EnsemblPlants" id="HORVU.MOREX.r3.1HG0023710.1.CDS1"/>
    </source>
</evidence>
<dbReference type="InterPro" id="IPR005174">
    <property type="entry name" value="KIB1-4_b-propeller"/>
</dbReference>
<dbReference type="EnsemblPlants" id="HORVU.MOREX.r3.1HG0023710.1">
    <property type="protein sequence ID" value="HORVU.MOREX.r3.1HG0023710.1.CDS1"/>
    <property type="gene ID" value="HORVU.MOREX.r3.1HG0023710"/>
</dbReference>
<evidence type="ECO:0000259" key="1">
    <source>
        <dbReference type="Pfam" id="PF03478"/>
    </source>
</evidence>
<dbReference type="OrthoDB" id="619048at2759"/>
<dbReference type="PANTHER" id="PTHR33165:SF41">
    <property type="entry name" value="DUF295 DOMAIN-CONTAINING PROTEIN"/>
    <property type="match status" value="1"/>
</dbReference>
<reference evidence="3" key="1">
    <citation type="journal article" date="2012" name="Nature">
        <title>A physical, genetic and functional sequence assembly of the barley genome.</title>
        <authorList>
            <consortium name="The International Barley Genome Sequencing Consortium"/>
            <person name="Mayer K.F."/>
            <person name="Waugh R."/>
            <person name="Brown J.W."/>
            <person name="Schulman A."/>
            <person name="Langridge P."/>
            <person name="Platzer M."/>
            <person name="Fincher G.B."/>
            <person name="Muehlbauer G.J."/>
            <person name="Sato K."/>
            <person name="Close T.J."/>
            <person name="Wise R.P."/>
            <person name="Stein N."/>
        </authorList>
    </citation>
    <scope>NUCLEOTIDE SEQUENCE [LARGE SCALE GENOMIC DNA]</scope>
    <source>
        <strain evidence="3">cv. Morex</strain>
    </source>
</reference>
<protein>
    <recommendedName>
        <fullName evidence="1">KIB1-4 beta-propeller domain-containing protein</fullName>
    </recommendedName>
</protein>
<accession>A0A8I7B2M3</accession>
<feature type="domain" description="KIB1-4 beta-propeller" evidence="1">
    <location>
        <begin position="105"/>
        <end position="357"/>
    </location>
</feature>
<reference evidence="2" key="2">
    <citation type="submission" date="2020-10" db="EMBL/GenBank/DDBJ databases">
        <authorList>
            <person name="Scholz U."/>
            <person name="Mascher M."/>
            <person name="Fiebig A."/>
        </authorList>
    </citation>
    <scope>NUCLEOTIDE SEQUENCE [LARGE SCALE GENOMIC DNA]</scope>
    <source>
        <strain evidence="2">cv. Morex</strain>
    </source>
</reference>
<dbReference type="PANTHER" id="PTHR33165">
    <property type="entry name" value="F-BOX DOMAIN CONTAINING PROTEIN-LIKE-RELATED"/>
    <property type="match status" value="1"/>
</dbReference>
<dbReference type="GeneID" id="123407626"/>
<name>A0A8I7B2M3_HORVV</name>
<dbReference type="RefSeq" id="XP_044956735.1">
    <property type="nucleotide sequence ID" value="XM_045100800.1"/>
</dbReference>
<reference evidence="2" key="3">
    <citation type="submission" date="2022-01" db="UniProtKB">
        <authorList>
            <consortium name="EnsemblPlants"/>
        </authorList>
    </citation>
    <scope>IDENTIFICATION</scope>
    <source>
        <strain evidence="2">subsp. vulgare</strain>
    </source>
</reference>
<organism evidence="2 3">
    <name type="scientific">Hordeum vulgare subsp. vulgare</name>
    <name type="common">Domesticated barley</name>
    <dbReference type="NCBI Taxonomy" id="112509"/>
    <lineage>
        <taxon>Eukaryota</taxon>
        <taxon>Viridiplantae</taxon>
        <taxon>Streptophyta</taxon>
        <taxon>Embryophyta</taxon>
        <taxon>Tracheophyta</taxon>
        <taxon>Spermatophyta</taxon>
        <taxon>Magnoliopsida</taxon>
        <taxon>Liliopsida</taxon>
        <taxon>Poales</taxon>
        <taxon>Poaceae</taxon>
        <taxon>BOP clade</taxon>
        <taxon>Pooideae</taxon>
        <taxon>Triticodae</taxon>
        <taxon>Triticeae</taxon>
        <taxon>Hordeinae</taxon>
        <taxon>Hordeum</taxon>
    </lineage>
</organism>
<dbReference type="Proteomes" id="UP000011116">
    <property type="component" value="Chromosome 1H"/>
</dbReference>
<dbReference type="KEGG" id="hvg:123407626"/>
<keyword evidence="3" id="KW-1185">Reference proteome</keyword>
<gene>
    <name evidence="2" type="primary">LOC123407626</name>
</gene>
<dbReference type="AlphaFoldDB" id="A0A8I7B2M3"/>
<evidence type="ECO:0000313" key="3">
    <source>
        <dbReference type="Proteomes" id="UP000011116"/>
    </source>
</evidence>
<proteinExistence type="predicted"/>
<dbReference type="Gramene" id="HORVU.MOREX.r2.1HG0018830.1">
    <property type="protein sequence ID" value="HORVU.MOREX.r2.1HG0018830.1.CDS.1"/>
    <property type="gene ID" value="HORVU.MOREX.r2.1HG0018830"/>
</dbReference>